<sequence>MTSNPASVATQYKAIVDELGDMGVFLSYDNLLPLVLHNSIPQGSTLRLEFDRRIDAEFALNGCQVISFEKTWHILSEAICQVRVVDSLDNLHGLPHVMAAEQDTTPREERSPSIVSHPDNVYAMASAPQHNRQIFFQCRSPNHLIGQCTAPDPARQSTAQPPRGQPPTGHFPPGFQAYYPIIAPSGAVPMYYPPCPNQLNPNSIPVQRGRMDSYRPQYGQPPNRPTAQPPEQRRLLLPRPTLPSTTLNAPQTLRATPTLRLHCLTLVPPTI</sequence>
<dbReference type="OrthoDB" id="10584159at2759"/>
<proteinExistence type="predicted"/>
<evidence type="ECO:0000256" key="1">
    <source>
        <dbReference type="SAM" id="MobiDB-lite"/>
    </source>
</evidence>
<protein>
    <submittedName>
        <fullName evidence="2">Uncharacterized protein</fullName>
    </submittedName>
</protein>
<reference evidence="3" key="1">
    <citation type="journal article" date="2011" name="Proc. Natl. Acad. Sci. U.S.A.">
        <title>Obligate biotrophy features unraveled by the genomic analysis of rust fungi.</title>
        <authorList>
            <person name="Duplessis S."/>
            <person name="Cuomo C.A."/>
            <person name="Lin Y.-C."/>
            <person name="Aerts A."/>
            <person name="Tisserant E."/>
            <person name="Veneault-Fourrey C."/>
            <person name="Joly D.L."/>
            <person name="Hacquard S."/>
            <person name="Amselem J."/>
            <person name="Cantarel B.L."/>
            <person name="Chiu R."/>
            <person name="Coutinho P.M."/>
            <person name="Feau N."/>
            <person name="Field M."/>
            <person name="Frey P."/>
            <person name="Gelhaye E."/>
            <person name="Goldberg J."/>
            <person name="Grabherr M.G."/>
            <person name="Kodira C.D."/>
            <person name="Kohler A."/>
            <person name="Kuees U."/>
            <person name="Lindquist E.A."/>
            <person name="Lucas S.M."/>
            <person name="Mago R."/>
            <person name="Mauceli E."/>
            <person name="Morin E."/>
            <person name="Murat C."/>
            <person name="Pangilinan J.L."/>
            <person name="Park R."/>
            <person name="Pearson M."/>
            <person name="Quesneville H."/>
            <person name="Rouhier N."/>
            <person name="Sakthikumar S."/>
            <person name="Salamov A.A."/>
            <person name="Schmutz J."/>
            <person name="Selles B."/>
            <person name="Shapiro H."/>
            <person name="Tanguay P."/>
            <person name="Tuskan G.A."/>
            <person name="Henrissat B."/>
            <person name="Van de Peer Y."/>
            <person name="Rouze P."/>
            <person name="Ellis J.G."/>
            <person name="Dodds P.N."/>
            <person name="Schein J.E."/>
            <person name="Zhong S."/>
            <person name="Hamelin R.C."/>
            <person name="Grigoriev I.V."/>
            <person name="Szabo L.J."/>
            <person name="Martin F."/>
        </authorList>
    </citation>
    <scope>NUCLEOTIDE SEQUENCE [LARGE SCALE GENOMIC DNA]</scope>
    <source>
        <strain evidence="3">CRL 75-36-700-3 / race SCCL</strain>
    </source>
</reference>
<feature type="region of interest" description="Disordered" evidence="1">
    <location>
        <begin position="201"/>
        <end position="231"/>
    </location>
</feature>
<accession>H6QRN2</accession>
<organism evidence="2 3">
    <name type="scientific">Puccinia graminis f. sp. tritici (strain CRL 75-36-700-3 / race SCCL)</name>
    <name type="common">Black stem rust fungus</name>
    <dbReference type="NCBI Taxonomy" id="418459"/>
    <lineage>
        <taxon>Eukaryota</taxon>
        <taxon>Fungi</taxon>
        <taxon>Dikarya</taxon>
        <taxon>Basidiomycota</taxon>
        <taxon>Pucciniomycotina</taxon>
        <taxon>Pucciniomycetes</taxon>
        <taxon>Pucciniales</taxon>
        <taxon>Pucciniaceae</taxon>
        <taxon>Puccinia</taxon>
    </lineage>
</organism>
<dbReference type="RefSeq" id="XP_003889829.1">
    <property type="nucleotide sequence ID" value="XM_003889780.1"/>
</dbReference>
<dbReference type="VEuPathDB" id="FungiDB:PGTG_21629"/>
<gene>
    <name evidence="2" type="ORF">PGTG_21629</name>
</gene>
<dbReference type="InParanoid" id="H6QRN2"/>
<evidence type="ECO:0000313" key="3">
    <source>
        <dbReference type="Proteomes" id="UP000008783"/>
    </source>
</evidence>
<name>H6QRN2_PUCGT</name>
<feature type="region of interest" description="Disordered" evidence="1">
    <location>
        <begin position="146"/>
        <end position="175"/>
    </location>
</feature>
<dbReference type="AlphaFoldDB" id="H6QRN2"/>
<evidence type="ECO:0000313" key="2">
    <source>
        <dbReference type="EMBL" id="EHS63326.1"/>
    </source>
</evidence>
<keyword evidence="3" id="KW-1185">Reference proteome</keyword>
<dbReference type="KEGG" id="pgr:PGTG_21629"/>
<dbReference type="EMBL" id="DS178284">
    <property type="protein sequence ID" value="EHS63326.1"/>
    <property type="molecule type" value="Genomic_DNA"/>
</dbReference>
<dbReference type="Proteomes" id="UP000008783">
    <property type="component" value="Unassembled WGS sequence"/>
</dbReference>
<dbReference type="HOGENOM" id="CLU_083962_0_0_1"/>
<dbReference type="GeneID" id="13540739"/>